<protein>
    <recommendedName>
        <fullName evidence="5">Secreted protein</fullName>
    </recommendedName>
</protein>
<feature type="signal peptide" evidence="2">
    <location>
        <begin position="1"/>
        <end position="21"/>
    </location>
</feature>
<dbReference type="EMBL" id="PVZG01000021">
    <property type="protein sequence ID" value="PRY21033.1"/>
    <property type="molecule type" value="Genomic_DNA"/>
</dbReference>
<dbReference type="OrthoDB" id="3297121at2"/>
<reference evidence="3 4" key="1">
    <citation type="submission" date="2018-03" db="EMBL/GenBank/DDBJ databases">
        <title>Genomic Encyclopedia of Archaeal and Bacterial Type Strains, Phase II (KMG-II): from individual species to whole genera.</title>
        <authorList>
            <person name="Goeker M."/>
        </authorList>
    </citation>
    <scope>NUCLEOTIDE SEQUENCE [LARGE SCALE GENOMIC DNA]</scope>
    <source>
        <strain evidence="3 4">DSM 45348</strain>
    </source>
</reference>
<feature type="region of interest" description="Disordered" evidence="1">
    <location>
        <begin position="22"/>
        <end position="67"/>
    </location>
</feature>
<accession>A0A2T0RIM2</accession>
<gene>
    <name evidence="3" type="ORF">CLV70_12134</name>
</gene>
<feature type="region of interest" description="Disordered" evidence="1">
    <location>
        <begin position="79"/>
        <end position="108"/>
    </location>
</feature>
<feature type="chain" id="PRO_5039691855" description="Secreted protein" evidence="2">
    <location>
        <begin position="22"/>
        <end position="195"/>
    </location>
</feature>
<keyword evidence="4" id="KW-1185">Reference proteome</keyword>
<evidence type="ECO:0000256" key="1">
    <source>
        <dbReference type="SAM" id="MobiDB-lite"/>
    </source>
</evidence>
<organism evidence="3 4">
    <name type="scientific">Pseudosporangium ferrugineum</name>
    <dbReference type="NCBI Taxonomy" id="439699"/>
    <lineage>
        <taxon>Bacteria</taxon>
        <taxon>Bacillati</taxon>
        <taxon>Actinomycetota</taxon>
        <taxon>Actinomycetes</taxon>
        <taxon>Micromonosporales</taxon>
        <taxon>Micromonosporaceae</taxon>
        <taxon>Pseudosporangium</taxon>
    </lineage>
</organism>
<keyword evidence="2" id="KW-0732">Signal</keyword>
<dbReference type="Proteomes" id="UP000239209">
    <property type="component" value="Unassembled WGS sequence"/>
</dbReference>
<evidence type="ECO:0000313" key="3">
    <source>
        <dbReference type="EMBL" id="PRY21033.1"/>
    </source>
</evidence>
<dbReference type="AlphaFoldDB" id="A0A2T0RIM2"/>
<comment type="caution">
    <text evidence="3">The sequence shown here is derived from an EMBL/GenBank/DDBJ whole genome shotgun (WGS) entry which is preliminary data.</text>
</comment>
<evidence type="ECO:0000256" key="2">
    <source>
        <dbReference type="SAM" id="SignalP"/>
    </source>
</evidence>
<name>A0A2T0RIM2_9ACTN</name>
<proteinExistence type="predicted"/>
<evidence type="ECO:0008006" key="5">
    <source>
        <dbReference type="Google" id="ProtNLM"/>
    </source>
</evidence>
<dbReference type="RefSeq" id="WP_146164232.1">
    <property type="nucleotide sequence ID" value="NZ_PVZG01000021.1"/>
</dbReference>
<sequence length="195" mass="20511">MRRSYALVLAAVAVVALPACGSSKDEAAAPGGGAKVATLQSTAPTPDASASKKPQRPRERLDTTPEEYEALLKPYKQCMGENGVPQKASGRGGPVGAPRPATAAENAKFDKANRICEPLYMPLPPWEKDPANPESRDFAVKVVKCLKGKGVKYVAVAEDGISIALGGDGNDSRSISKGMDKMPECEREVVAAMKD</sequence>
<evidence type="ECO:0000313" key="4">
    <source>
        <dbReference type="Proteomes" id="UP000239209"/>
    </source>
</evidence>